<feature type="domain" description="Fe2OG dioxygenase" evidence="8">
    <location>
        <begin position="78"/>
        <end position="178"/>
    </location>
</feature>
<dbReference type="PROSITE" id="PS51471">
    <property type="entry name" value="FE2OG_OXY"/>
    <property type="match status" value="1"/>
</dbReference>
<evidence type="ECO:0000256" key="5">
    <source>
        <dbReference type="ARBA" id="ARBA00023002"/>
    </source>
</evidence>
<proteinExistence type="inferred from homology"/>
<dbReference type="PANTHER" id="PTHR41536">
    <property type="entry name" value="PKHD-TYPE HYDROXYLASE YBIX"/>
    <property type="match status" value="1"/>
</dbReference>
<dbReference type="GO" id="GO:0006974">
    <property type="term" value="P:DNA damage response"/>
    <property type="evidence" value="ECO:0007669"/>
    <property type="project" value="TreeGrafter"/>
</dbReference>
<feature type="binding site" evidence="7">
    <location>
        <position position="159"/>
    </location>
    <ligand>
        <name>Fe cation</name>
        <dbReference type="ChEBI" id="CHEBI:24875"/>
    </ligand>
</feature>
<dbReference type="RefSeq" id="WP_046518507.1">
    <property type="nucleotide sequence ID" value="NZ_LAVS01000002.1"/>
</dbReference>
<dbReference type="GO" id="GO:0031418">
    <property type="term" value="F:L-ascorbic acid binding"/>
    <property type="evidence" value="ECO:0007669"/>
    <property type="project" value="UniProtKB-KW"/>
</dbReference>
<feature type="binding site" evidence="7">
    <location>
        <position position="98"/>
    </location>
    <ligand>
        <name>Fe cation</name>
        <dbReference type="ChEBI" id="CHEBI:24875"/>
    </ligand>
</feature>
<keyword evidence="5 7" id="KW-0560">Oxidoreductase</keyword>
<evidence type="ECO:0000256" key="7">
    <source>
        <dbReference type="HAMAP-Rule" id="MF_00657"/>
    </source>
</evidence>
<dbReference type="InterPro" id="IPR041097">
    <property type="entry name" value="PKHD_C"/>
</dbReference>
<feature type="binding site" evidence="7">
    <location>
        <position position="169"/>
    </location>
    <ligand>
        <name>2-oxoglutarate</name>
        <dbReference type="ChEBI" id="CHEBI:16810"/>
    </ligand>
</feature>
<accession>A0A3P3QED6</accession>
<sequence length="226" mass="25028">MLIHVPEVLTKAQVAHFRQLLDAADWTDGRATVGPQGALVKQNKQLPIESPLAKQLGAVILQALYQHPLFMAAAIPLRTVPPLFNSYQGGEHYGLHVDGAIRGLPGSGLSLRTDLSSTLFLSEPEDYQGGELQIMDTFGLHEIKLPAGDLILYPSSSLHQVLPVTSGERVCSFFWTQSMVRNDQQRSMLFELDQTIQQLRSQHGDTAEVLALTGHYHNLVRLWAEL</sequence>
<dbReference type="HAMAP" id="MF_00657">
    <property type="entry name" value="Hydroxyl_YbiX"/>
    <property type="match status" value="1"/>
</dbReference>
<name>A0A3P3QED6_9GAMM</name>
<dbReference type="NCBIfam" id="NF003973">
    <property type="entry name" value="PRK05467.1-2"/>
    <property type="match status" value="1"/>
</dbReference>
<keyword evidence="10" id="KW-1185">Reference proteome</keyword>
<dbReference type="NCBIfam" id="NF003974">
    <property type="entry name" value="PRK05467.1-3"/>
    <property type="match status" value="1"/>
</dbReference>
<dbReference type="Proteomes" id="UP000276260">
    <property type="component" value="Unassembled WGS sequence"/>
</dbReference>
<dbReference type="AlphaFoldDB" id="A0A3P3QED6"/>
<dbReference type="GO" id="GO:0005506">
    <property type="term" value="F:iron ion binding"/>
    <property type="evidence" value="ECO:0007669"/>
    <property type="project" value="UniProtKB-UniRule"/>
</dbReference>
<evidence type="ECO:0000256" key="4">
    <source>
        <dbReference type="ARBA" id="ARBA00022964"/>
    </source>
</evidence>
<dbReference type="OrthoDB" id="9812472at2"/>
<keyword evidence="4 7" id="KW-0223">Dioxygenase</keyword>
<dbReference type="GO" id="GO:0016706">
    <property type="term" value="F:2-oxoglutarate-dependent dioxygenase activity"/>
    <property type="evidence" value="ECO:0007669"/>
    <property type="project" value="UniProtKB-UniRule"/>
</dbReference>
<dbReference type="PANTHER" id="PTHR41536:SF1">
    <property type="entry name" value="PKHD-TYPE HYDROXYLASE YBIX"/>
    <property type="match status" value="1"/>
</dbReference>
<comment type="caution">
    <text evidence="9">The sequence shown here is derived from an EMBL/GenBank/DDBJ whole genome shotgun (WGS) entry which is preliminary data.</text>
</comment>
<comment type="cofactor">
    <cofactor evidence="1 7">
        <name>L-ascorbate</name>
        <dbReference type="ChEBI" id="CHEBI:38290"/>
    </cofactor>
</comment>
<keyword evidence="3 7" id="KW-0847">Vitamin C</keyword>
<evidence type="ECO:0000256" key="3">
    <source>
        <dbReference type="ARBA" id="ARBA00022896"/>
    </source>
</evidence>
<dbReference type="InterPro" id="IPR005123">
    <property type="entry name" value="Oxoglu/Fe-dep_dioxygenase_dom"/>
</dbReference>
<evidence type="ECO:0000313" key="10">
    <source>
        <dbReference type="Proteomes" id="UP000276260"/>
    </source>
</evidence>
<evidence type="ECO:0000313" key="9">
    <source>
        <dbReference type="EMBL" id="RRJ19552.1"/>
    </source>
</evidence>
<feature type="binding site" evidence="7">
    <location>
        <position position="96"/>
    </location>
    <ligand>
        <name>Fe cation</name>
        <dbReference type="ChEBI" id="CHEBI:24875"/>
    </ligand>
</feature>
<reference evidence="9 10" key="1">
    <citation type="submission" date="2018-11" db="EMBL/GenBank/DDBJ databases">
        <title>Draft genome analysis of Rheinheimera mesophila isolated from an industrial waste site.</title>
        <authorList>
            <person name="Yu Q."/>
            <person name="Qi Y."/>
            <person name="Zhang H."/>
            <person name="Lu Y."/>
            <person name="Pu J."/>
        </authorList>
    </citation>
    <scope>NUCLEOTIDE SEQUENCE [LARGE SCALE GENOMIC DNA]</scope>
    <source>
        <strain evidence="9 10">IITR13</strain>
    </source>
</reference>
<dbReference type="InterPro" id="IPR006620">
    <property type="entry name" value="Pro_4_hyd_alph"/>
</dbReference>
<keyword evidence="6 7" id="KW-0408">Iron</keyword>
<dbReference type="InterPro" id="IPR044862">
    <property type="entry name" value="Pro_4_hyd_alph_FE2OG_OXY"/>
</dbReference>
<gene>
    <name evidence="9" type="ORF">EIK76_13960</name>
</gene>
<dbReference type="Gene3D" id="2.60.120.620">
    <property type="entry name" value="q2cbj1_9rhob like domain"/>
    <property type="match status" value="1"/>
</dbReference>
<comment type="cofactor">
    <cofactor evidence="7">
        <name>Fe(2+)</name>
        <dbReference type="ChEBI" id="CHEBI:29033"/>
    </cofactor>
    <text evidence="7">Binds 1 Fe(2+) ion per subunit.</text>
</comment>
<dbReference type="EMBL" id="RRCF01000004">
    <property type="protein sequence ID" value="RRJ19552.1"/>
    <property type="molecule type" value="Genomic_DNA"/>
</dbReference>
<dbReference type="Gene3D" id="4.10.860.20">
    <property type="entry name" value="Rabenosyn, Rab binding domain"/>
    <property type="match status" value="1"/>
</dbReference>
<dbReference type="NCBIfam" id="NF003975">
    <property type="entry name" value="PRK05467.1-4"/>
    <property type="match status" value="1"/>
</dbReference>
<evidence type="ECO:0000256" key="6">
    <source>
        <dbReference type="ARBA" id="ARBA00023004"/>
    </source>
</evidence>
<evidence type="ECO:0000256" key="1">
    <source>
        <dbReference type="ARBA" id="ARBA00001961"/>
    </source>
</evidence>
<dbReference type="GO" id="GO:0006879">
    <property type="term" value="P:intracellular iron ion homeostasis"/>
    <property type="evidence" value="ECO:0007669"/>
    <property type="project" value="TreeGrafter"/>
</dbReference>
<dbReference type="SMART" id="SM00702">
    <property type="entry name" value="P4Hc"/>
    <property type="match status" value="1"/>
</dbReference>
<keyword evidence="2 7" id="KW-0479">Metal-binding</keyword>
<evidence type="ECO:0000256" key="2">
    <source>
        <dbReference type="ARBA" id="ARBA00022723"/>
    </source>
</evidence>
<evidence type="ECO:0000259" key="8">
    <source>
        <dbReference type="PROSITE" id="PS51471"/>
    </source>
</evidence>
<protein>
    <submittedName>
        <fullName evidence="9">Fe2+-dependent dioxygenase</fullName>
    </submittedName>
</protein>
<dbReference type="Pfam" id="PF18331">
    <property type="entry name" value="PKHD_C"/>
    <property type="match status" value="1"/>
</dbReference>
<dbReference type="InterPro" id="IPR023550">
    <property type="entry name" value="PKHD_hydroxylase"/>
</dbReference>
<organism evidence="9 10">
    <name type="scientific">Rheinheimera mesophila</name>
    <dbReference type="NCBI Taxonomy" id="1547515"/>
    <lineage>
        <taxon>Bacteria</taxon>
        <taxon>Pseudomonadati</taxon>
        <taxon>Pseudomonadota</taxon>
        <taxon>Gammaproteobacteria</taxon>
        <taxon>Chromatiales</taxon>
        <taxon>Chromatiaceae</taxon>
        <taxon>Rheinheimera</taxon>
    </lineage>
</organism>
<dbReference type="Pfam" id="PF13640">
    <property type="entry name" value="2OG-FeII_Oxy_3"/>
    <property type="match status" value="1"/>
</dbReference>